<keyword evidence="1" id="KW-1133">Transmembrane helix</keyword>
<dbReference type="EMBL" id="JAQMRD010000009">
    <property type="protein sequence ID" value="MDB9223120.1"/>
    <property type="molecule type" value="Genomic_DNA"/>
</dbReference>
<dbReference type="RefSeq" id="WP_147348737.1">
    <property type="nucleotide sequence ID" value="NZ_CABJFF010000025.1"/>
</dbReference>
<keyword evidence="1" id="KW-0812">Transmembrane</keyword>
<accession>A0AAW6FI59</accession>
<keyword evidence="1" id="KW-0472">Membrane</keyword>
<dbReference type="Proteomes" id="UP001212263">
    <property type="component" value="Unassembled WGS sequence"/>
</dbReference>
<proteinExistence type="predicted"/>
<evidence type="ECO:0000256" key="1">
    <source>
        <dbReference type="SAM" id="Phobius"/>
    </source>
</evidence>
<dbReference type="AlphaFoldDB" id="A0AAW6FI59"/>
<gene>
    <name evidence="2" type="ORF">PN645_08890</name>
</gene>
<sequence>MLGRLIVAFSIVLVLQQICVLFGLPVINLSNYDPDTPWKLNSLSSEPSHSARFVAILMYSYLWMQDLLFGRQVGLGESVKKHTGIWLAFFWVMLTSGSGTAIMLLGIIFLRYINGRYVLRTTLLAVLLMFVLHTVEYEPIERVYRFFMAAITFDKNEMVNVDHSASLRLLPSITCIEHSDLTTLNGWTGHGVDYASNMLYTEIPGVKEGYSGGGYLLIALEYGFIPFLIITCFTLGICYHKKYKLQSVLLWLTCCLILGINMQIAWAFIIFSYTNKYFEHNLCSYRWGQRVADRGYLIRV</sequence>
<feature type="transmembrane region" description="Helical" evidence="1">
    <location>
        <begin position="117"/>
        <end position="135"/>
    </location>
</feature>
<protein>
    <recommendedName>
        <fullName evidence="4">O-antigen ligase domain-containing protein</fullName>
    </recommendedName>
</protein>
<comment type="caution">
    <text evidence="2">The sequence shown here is derived from an EMBL/GenBank/DDBJ whole genome shotgun (WGS) entry which is preliminary data.</text>
</comment>
<evidence type="ECO:0000313" key="2">
    <source>
        <dbReference type="EMBL" id="MDB9223120.1"/>
    </source>
</evidence>
<evidence type="ECO:0008006" key="4">
    <source>
        <dbReference type="Google" id="ProtNLM"/>
    </source>
</evidence>
<organism evidence="2 3">
    <name type="scientific">Odoribacter splanchnicus</name>
    <dbReference type="NCBI Taxonomy" id="28118"/>
    <lineage>
        <taxon>Bacteria</taxon>
        <taxon>Pseudomonadati</taxon>
        <taxon>Bacteroidota</taxon>
        <taxon>Bacteroidia</taxon>
        <taxon>Bacteroidales</taxon>
        <taxon>Odoribacteraceae</taxon>
        <taxon>Odoribacter</taxon>
    </lineage>
</organism>
<reference evidence="2" key="1">
    <citation type="submission" date="2023-01" db="EMBL/GenBank/DDBJ databases">
        <title>Human gut microbiome strain richness.</title>
        <authorList>
            <person name="Chen-Liaw A."/>
        </authorList>
    </citation>
    <scope>NUCLEOTIDE SEQUENCE</scope>
    <source>
        <strain evidence="2">RTP21484st1_B7_RTP21484_190118</strain>
    </source>
</reference>
<feature type="transmembrane region" description="Helical" evidence="1">
    <location>
        <begin position="249"/>
        <end position="271"/>
    </location>
</feature>
<feature type="transmembrane region" description="Helical" evidence="1">
    <location>
        <begin position="215"/>
        <end position="237"/>
    </location>
</feature>
<name>A0AAW6FI59_9BACT</name>
<evidence type="ECO:0000313" key="3">
    <source>
        <dbReference type="Proteomes" id="UP001212263"/>
    </source>
</evidence>
<feature type="transmembrane region" description="Helical" evidence="1">
    <location>
        <begin position="85"/>
        <end position="111"/>
    </location>
</feature>